<evidence type="ECO:0000313" key="1">
    <source>
        <dbReference type="EMBL" id="PAE87814.1"/>
    </source>
</evidence>
<comment type="caution">
    <text evidence="1">The sequence shown here is derived from an EMBL/GenBank/DDBJ whole genome shotgun (WGS) entry which is preliminary data.</text>
</comment>
<reference evidence="1 2" key="1">
    <citation type="submission" date="2017-07" db="EMBL/GenBank/DDBJ databases">
        <title>Isolation and whole genome analysis of endospore-forming bacteria from heroin.</title>
        <authorList>
            <person name="Kalinowski J."/>
            <person name="Ahrens B."/>
            <person name="Al-Dilaimi A."/>
            <person name="Winkler A."/>
            <person name="Wibberg D."/>
            <person name="Schleenbecker U."/>
            <person name="Ruckert C."/>
            <person name="Wolfel R."/>
            <person name="Grass G."/>
        </authorList>
    </citation>
    <scope>NUCLEOTIDE SEQUENCE [LARGE SCALE GENOMIC DNA]</scope>
    <source>
        <strain evidence="1 2">7539</strain>
    </source>
</reference>
<accession>A0A268NWH0</accession>
<gene>
    <name evidence="1" type="ORF">CHH72_16415</name>
</gene>
<proteinExistence type="predicted"/>
<sequence length="160" mass="18364">MTTHYIELNVHLKREETSRNGLRVLADALPLLRTNAPDFMVEKSDLSAYQTIVESSAYRHVHKYESRTHITETDRPMHMDEDETAPHIELYIKNRGVNKDDMYLVVIPAVLNDKAELNDYMFNHLKTLLIALFGDSIAMINSFEGTNETPIEDLVGTMNI</sequence>
<name>A0A268NWH0_SHOCL</name>
<protein>
    <submittedName>
        <fullName evidence="1">Uncharacterized protein</fullName>
    </submittedName>
</protein>
<dbReference type="Proteomes" id="UP000216207">
    <property type="component" value="Unassembled WGS sequence"/>
</dbReference>
<organism evidence="1 2">
    <name type="scientific">Shouchella clausii</name>
    <name type="common">Alkalihalobacillus clausii</name>
    <dbReference type="NCBI Taxonomy" id="79880"/>
    <lineage>
        <taxon>Bacteria</taxon>
        <taxon>Bacillati</taxon>
        <taxon>Bacillota</taxon>
        <taxon>Bacilli</taxon>
        <taxon>Bacillales</taxon>
        <taxon>Bacillaceae</taxon>
        <taxon>Shouchella</taxon>
    </lineage>
</organism>
<dbReference type="AlphaFoldDB" id="A0A268NWH0"/>
<dbReference type="RefSeq" id="WP_095326959.1">
    <property type="nucleotide sequence ID" value="NZ_NPCC01000028.1"/>
</dbReference>
<dbReference type="EMBL" id="NPCC01000028">
    <property type="protein sequence ID" value="PAE87814.1"/>
    <property type="molecule type" value="Genomic_DNA"/>
</dbReference>
<evidence type="ECO:0000313" key="2">
    <source>
        <dbReference type="Proteomes" id="UP000216207"/>
    </source>
</evidence>